<dbReference type="Proteomes" id="UP000813444">
    <property type="component" value="Unassembled WGS sequence"/>
</dbReference>
<dbReference type="SUPFAM" id="SSF54373">
    <property type="entry name" value="FAD-linked reductases, C-terminal domain"/>
    <property type="match status" value="1"/>
</dbReference>
<feature type="active site" description="Proton acceptor" evidence="2">
    <location>
        <position position="565"/>
    </location>
</feature>
<dbReference type="PANTHER" id="PTHR11552:SF219">
    <property type="entry name" value="GLUCOSE-METHANOL-CHOLINE OXIDOREDUCTASE N-TERMINAL DOMAIN-CONTAINING PROTEIN"/>
    <property type="match status" value="1"/>
</dbReference>
<feature type="domain" description="Glucose-methanol-choline oxidoreductase N-terminal" evidence="3">
    <location>
        <begin position="280"/>
        <end position="294"/>
    </location>
</feature>
<comment type="caution">
    <text evidence="4">The sequence shown here is derived from an EMBL/GenBank/DDBJ whole genome shotgun (WGS) entry which is preliminary data.</text>
</comment>
<proteinExistence type="inferred from homology"/>
<dbReference type="Pfam" id="PF00732">
    <property type="entry name" value="GMC_oxred_N"/>
    <property type="match status" value="1"/>
</dbReference>
<evidence type="ECO:0000259" key="3">
    <source>
        <dbReference type="PROSITE" id="PS00624"/>
    </source>
</evidence>
<dbReference type="GO" id="GO:0016614">
    <property type="term" value="F:oxidoreductase activity, acting on CH-OH group of donors"/>
    <property type="evidence" value="ECO:0007669"/>
    <property type="project" value="InterPro"/>
</dbReference>
<dbReference type="PANTHER" id="PTHR11552">
    <property type="entry name" value="GLUCOSE-METHANOL-CHOLINE GMC OXIDOREDUCTASE"/>
    <property type="match status" value="1"/>
</dbReference>
<dbReference type="InterPro" id="IPR007867">
    <property type="entry name" value="GMC_OxRtase_C"/>
</dbReference>
<dbReference type="EMBL" id="JAGPNK010000012">
    <property type="protein sequence ID" value="KAH7310885.1"/>
    <property type="molecule type" value="Genomic_DNA"/>
</dbReference>
<dbReference type="PIRSF" id="PIRSF000137">
    <property type="entry name" value="Alcohol_oxidase"/>
    <property type="match status" value="1"/>
</dbReference>
<evidence type="ECO:0000313" key="4">
    <source>
        <dbReference type="EMBL" id="KAH7310885.1"/>
    </source>
</evidence>
<dbReference type="Pfam" id="PF05199">
    <property type="entry name" value="GMC_oxred_C"/>
    <property type="match status" value="1"/>
</dbReference>
<dbReference type="GO" id="GO:0050660">
    <property type="term" value="F:flavin adenine dinucleotide binding"/>
    <property type="evidence" value="ECO:0007669"/>
    <property type="project" value="InterPro"/>
</dbReference>
<dbReference type="Gene3D" id="3.50.50.60">
    <property type="entry name" value="FAD/NAD(P)-binding domain"/>
    <property type="match status" value="1"/>
</dbReference>
<keyword evidence="5" id="KW-1185">Reference proteome</keyword>
<dbReference type="AlphaFoldDB" id="A0A8K0SFQ1"/>
<comment type="similarity">
    <text evidence="1">Belongs to the GMC oxidoreductase family.</text>
</comment>
<dbReference type="SUPFAM" id="SSF51905">
    <property type="entry name" value="FAD/NAD(P)-binding domain"/>
    <property type="match status" value="1"/>
</dbReference>
<dbReference type="PROSITE" id="PS00624">
    <property type="entry name" value="GMC_OXRED_2"/>
    <property type="match status" value="1"/>
</dbReference>
<accession>A0A8K0SFQ1</accession>
<evidence type="ECO:0000256" key="2">
    <source>
        <dbReference type="PIRSR" id="PIRSR000137-1"/>
    </source>
</evidence>
<dbReference type="Gene3D" id="3.30.560.10">
    <property type="entry name" value="Glucose Oxidase, domain 3"/>
    <property type="match status" value="1"/>
</dbReference>
<organism evidence="4 5">
    <name type="scientific">Stachybotrys elegans</name>
    <dbReference type="NCBI Taxonomy" id="80388"/>
    <lineage>
        <taxon>Eukaryota</taxon>
        <taxon>Fungi</taxon>
        <taxon>Dikarya</taxon>
        <taxon>Ascomycota</taxon>
        <taxon>Pezizomycotina</taxon>
        <taxon>Sordariomycetes</taxon>
        <taxon>Hypocreomycetidae</taxon>
        <taxon>Hypocreales</taxon>
        <taxon>Stachybotryaceae</taxon>
        <taxon>Stachybotrys</taxon>
    </lineage>
</organism>
<protein>
    <recommendedName>
        <fullName evidence="3">Glucose-methanol-choline oxidoreductase N-terminal domain-containing protein</fullName>
    </recommendedName>
</protein>
<evidence type="ECO:0000313" key="5">
    <source>
        <dbReference type="Proteomes" id="UP000813444"/>
    </source>
</evidence>
<dbReference type="InterPro" id="IPR012132">
    <property type="entry name" value="GMC_OxRdtase"/>
</dbReference>
<gene>
    <name evidence="4" type="ORF">B0I35DRAFT_357905</name>
</gene>
<sequence length="591" mass="65379">MWPLSNSYPEKALEGVAGQEYDYIIVGGGTAGCAVASRLSEDPKVTVLVIERGSVHDTFLSRVPLTSCTFDAVPGNVLRKSEPNENCHGRRIDLVHSESLGGSSRINGMLYTRGLPAMYDEWLSVTGYQDWTWDNVKPYFEKVEDMRRPHMGAASTRGQVQITQHPPLFEMNRYLQKSASALGLPVEHELNREDAPAAGYFYLDCTIDSGGERHSAFRSYLPRQLAIERQNHLVICTSVMAARLELDTAGSRVLGVHVRATNRDGTALIRARREVIITSGAIRSPQLLQLSGIGPAPLLQKHNIALKRDLPVGKHLNDHYGIPISMEVPFDQTFHFMEKSPLQALWQLARFLAFRQGWMRSPSTQSAVFFKTSTFDTTSSTMPLQRSQLDASKPENLPDAEVMIIPANVVPGSHKGKSMATLFTCLLRPKSEGCVEIASTDPEVDPTISLNVLSEPADIQVAKRALRFSLRLAHDFINKSGFSHSAKMLVSPRPSSQGAEGPEYDDEELAEFTKANIRAILHHSSSCRMAREEDGGVVDEQLRVHGFSNLRIADASVFPVIPVTHTMAPTYMVAERCADFVKKAWQGKEGV</sequence>
<dbReference type="InterPro" id="IPR000172">
    <property type="entry name" value="GMC_OxRdtase_N"/>
</dbReference>
<name>A0A8K0SFQ1_9HYPO</name>
<reference evidence="4" key="1">
    <citation type="journal article" date="2021" name="Nat. Commun.">
        <title>Genetic determinants of endophytism in the Arabidopsis root mycobiome.</title>
        <authorList>
            <person name="Mesny F."/>
            <person name="Miyauchi S."/>
            <person name="Thiergart T."/>
            <person name="Pickel B."/>
            <person name="Atanasova L."/>
            <person name="Karlsson M."/>
            <person name="Huettel B."/>
            <person name="Barry K.W."/>
            <person name="Haridas S."/>
            <person name="Chen C."/>
            <person name="Bauer D."/>
            <person name="Andreopoulos W."/>
            <person name="Pangilinan J."/>
            <person name="LaButti K."/>
            <person name="Riley R."/>
            <person name="Lipzen A."/>
            <person name="Clum A."/>
            <person name="Drula E."/>
            <person name="Henrissat B."/>
            <person name="Kohler A."/>
            <person name="Grigoriev I.V."/>
            <person name="Martin F.M."/>
            <person name="Hacquard S."/>
        </authorList>
    </citation>
    <scope>NUCLEOTIDE SEQUENCE</scope>
    <source>
        <strain evidence="4">MPI-CAGE-CH-0235</strain>
    </source>
</reference>
<dbReference type="InterPro" id="IPR036188">
    <property type="entry name" value="FAD/NAD-bd_sf"/>
</dbReference>
<dbReference type="OrthoDB" id="269227at2759"/>
<feature type="active site" description="Proton donor" evidence="2">
    <location>
        <position position="522"/>
    </location>
</feature>
<evidence type="ECO:0000256" key="1">
    <source>
        <dbReference type="ARBA" id="ARBA00010790"/>
    </source>
</evidence>